<dbReference type="AlphaFoldDB" id="A0A7J7KMP2"/>
<dbReference type="InterPro" id="IPR003593">
    <property type="entry name" value="AAA+_ATPase"/>
</dbReference>
<evidence type="ECO:0000259" key="12">
    <source>
        <dbReference type="SMART" id="SM00382"/>
    </source>
</evidence>
<accession>A0A7J7KMP2</accession>
<dbReference type="CDD" id="cd18140">
    <property type="entry name" value="HLD_clamp_RFC"/>
    <property type="match status" value="1"/>
</dbReference>
<keyword evidence="14" id="KW-1185">Reference proteome</keyword>
<feature type="domain" description="AAA+ ATPase" evidence="12">
    <location>
        <begin position="49"/>
        <end position="186"/>
    </location>
</feature>
<gene>
    <name evidence="13" type="ORF">EB796_002259</name>
</gene>
<evidence type="ECO:0000313" key="14">
    <source>
        <dbReference type="Proteomes" id="UP000593567"/>
    </source>
</evidence>
<evidence type="ECO:0000256" key="9">
    <source>
        <dbReference type="ARBA" id="ARBA00075134"/>
    </source>
</evidence>
<keyword evidence="4" id="KW-0547">Nucleotide-binding</keyword>
<comment type="subunit">
    <text evidence="8">Large subunit of the RFC complex, an heteropentameric complex consisting of RFC1 and four small subunits RFC2, RFC3, RFC4 and RFC5; the RFC complex interacts with PCNA and the interaction involves RFC1.</text>
</comment>
<comment type="similarity">
    <text evidence="2">Belongs to the activator 1 large subunit family.</text>
</comment>
<feature type="region of interest" description="Disordered" evidence="11">
    <location>
        <begin position="485"/>
        <end position="554"/>
    </location>
</feature>
<dbReference type="SUPFAM" id="SSF48019">
    <property type="entry name" value="post-AAA+ oligomerization domain-like"/>
    <property type="match status" value="1"/>
</dbReference>
<dbReference type="InterPro" id="IPR047854">
    <property type="entry name" value="RFC_lid"/>
</dbReference>
<comment type="subcellular location">
    <subcellularLocation>
        <location evidence="1">Nucleus</location>
    </subcellularLocation>
</comment>
<dbReference type="SMART" id="SM00382">
    <property type="entry name" value="AAA"/>
    <property type="match status" value="1"/>
</dbReference>
<dbReference type="Proteomes" id="UP000593567">
    <property type="component" value="Unassembled WGS sequence"/>
</dbReference>
<dbReference type="FunFam" id="3.40.50.300:FF:000395">
    <property type="entry name" value="Replication factor C subunit 1"/>
    <property type="match status" value="1"/>
</dbReference>
<dbReference type="CDD" id="cd00009">
    <property type="entry name" value="AAA"/>
    <property type="match status" value="1"/>
</dbReference>
<dbReference type="GO" id="GO:0005634">
    <property type="term" value="C:nucleus"/>
    <property type="evidence" value="ECO:0007669"/>
    <property type="project" value="UniProtKB-SubCell"/>
</dbReference>
<dbReference type="OrthoDB" id="446168at2759"/>
<evidence type="ECO:0000256" key="3">
    <source>
        <dbReference type="ARBA" id="ARBA00022705"/>
    </source>
</evidence>
<feature type="compositionally biased region" description="Acidic residues" evidence="11">
    <location>
        <begin position="499"/>
        <end position="514"/>
    </location>
</feature>
<evidence type="ECO:0000256" key="2">
    <source>
        <dbReference type="ARBA" id="ARBA00006116"/>
    </source>
</evidence>
<keyword evidence="5" id="KW-0067">ATP-binding</keyword>
<dbReference type="FunFam" id="1.20.272.10:FF:000005">
    <property type="entry name" value="Replication factor C subunit 1"/>
    <property type="match status" value="1"/>
</dbReference>
<evidence type="ECO:0000256" key="4">
    <source>
        <dbReference type="ARBA" id="ARBA00022741"/>
    </source>
</evidence>
<dbReference type="GO" id="GO:0006260">
    <property type="term" value="P:DNA replication"/>
    <property type="evidence" value="ECO:0007669"/>
    <property type="project" value="UniProtKB-KW"/>
</dbReference>
<name>A0A7J7KMP2_BUGNE</name>
<dbReference type="PIRSF" id="PIRSF036578">
    <property type="entry name" value="RFC1"/>
    <property type="match status" value="1"/>
</dbReference>
<dbReference type="GO" id="GO:0005524">
    <property type="term" value="F:ATP binding"/>
    <property type="evidence" value="ECO:0007669"/>
    <property type="project" value="UniProtKB-KW"/>
</dbReference>
<evidence type="ECO:0000256" key="5">
    <source>
        <dbReference type="ARBA" id="ARBA00022840"/>
    </source>
</evidence>
<evidence type="ECO:0000256" key="6">
    <source>
        <dbReference type="ARBA" id="ARBA00023242"/>
    </source>
</evidence>
<dbReference type="Gene3D" id="1.10.8.60">
    <property type="match status" value="1"/>
</dbReference>
<dbReference type="InterPro" id="IPR003959">
    <property type="entry name" value="ATPase_AAA_core"/>
</dbReference>
<organism evidence="13 14">
    <name type="scientific">Bugula neritina</name>
    <name type="common">Brown bryozoan</name>
    <name type="synonym">Sertularia neritina</name>
    <dbReference type="NCBI Taxonomy" id="10212"/>
    <lineage>
        <taxon>Eukaryota</taxon>
        <taxon>Metazoa</taxon>
        <taxon>Spiralia</taxon>
        <taxon>Lophotrochozoa</taxon>
        <taxon>Bryozoa</taxon>
        <taxon>Gymnolaemata</taxon>
        <taxon>Cheilostomatida</taxon>
        <taxon>Flustrina</taxon>
        <taxon>Buguloidea</taxon>
        <taxon>Bugulidae</taxon>
        <taxon>Bugula</taxon>
    </lineage>
</organism>
<evidence type="ECO:0000256" key="11">
    <source>
        <dbReference type="SAM" id="MobiDB-lite"/>
    </source>
</evidence>
<sequence>MNKIIGQTGDKSNANKLLTWLKNWHKHRKLGTKPVPSFGYGRGDPSGAGFRAALLSGPPGIGKTTTAVLVCKEAGFTFVETNASDSRNKKILQDTLKQALGNTTMMDYMNREAGQSKSSHVKHCIIMDEVDGMSGNEDRGGVQELIQLIKNSLIPVICICNDRQHQKIRSLGNHCFDLRFQKPRVEQIKAAMSTVCFKEGIQIDGSSLSNIIESSNHDVRQILHNLSVWSASCKSLQGKQIKDDSNKAKKDFKIDAFTACRMAFSQSETAKMSLKDKSDLFFYDYSLHPLFIQENYISASPHAGRDGAGNTLHRLAKAARYICTGDVISKAIRSDKWGLLPMQAMFSSVLPCEVLSGHLSQRIEFPKWLGKFSSTNKNSRLNKELFTHMSLNISGTAQNVNMDYLPVLKDRLIVPLVHDKQTDGVKQVVDLMEEYDLLKDDYDNILELTVWPGLTDLRSQVESKTKAAMTRCYNKSSHKLHYSTVTGSLKKRQSRASNDDLDDEVSESDNDSDEEVIKALKVKSDKSTTKSKDSKPKAKASSSRKSKATDKKKK</sequence>
<dbReference type="EMBL" id="VXIV02000262">
    <property type="protein sequence ID" value="KAF6039429.1"/>
    <property type="molecule type" value="Genomic_DNA"/>
</dbReference>
<dbReference type="GO" id="GO:0016887">
    <property type="term" value="F:ATP hydrolysis activity"/>
    <property type="evidence" value="ECO:0007669"/>
    <property type="project" value="InterPro"/>
</dbReference>
<dbReference type="InterPro" id="IPR027417">
    <property type="entry name" value="P-loop_NTPase"/>
</dbReference>
<evidence type="ECO:0000256" key="7">
    <source>
        <dbReference type="ARBA" id="ARBA00054501"/>
    </source>
</evidence>
<dbReference type="Pfam" id="PF25361">
    <property type="entry name" value="AAA_lid_RFC1"/>
    <property type="match status" value="1"/>
</dbReference>
<protein>
    <recommendedName>
        <fullName evidence="10">Activator 1 large subunit</fullName>
    </recommendedName>
    <alternativeName>
        <fullName evidence="9">Replication factor C 140 kDa subunit</fullName>
    </alternativeName>
</protein>
<dbReference type="Pfam" id="PF00004">
    <property type="entry name" value="AAA"/>
    <property type="match status" value="1"/>
</dbReference>
<evidence type="ECO:0000256" key="10">
    <source>
        <dbReference type="ARBA" id="ARBA00077727"/>
    </source>
</evidence>
<dbReference type="Pfam" id="PF08519">
    <property type="entry name" value="RFC1"/>
    <property type="match status" value="1"/>
</dbReference>
<dbReference type="FunFam" id="1.10.8.60:FF:000021">
    <property type="entry name" value="Replication factor C subunit 1"/>
    <property type="match status" value="1"/>
</dbReference>
<comment type="caution">
    <text evidence="13">The sequence shown here is derived from an EMBL/GenBank/DDBJ whole genome shotgun (WGS) entry which is preliminary data.</text>
</comment>
<dbReference type="GO" id="GO:0003677">
    <property type="term" value="F:DNA binding"/>
    <property type="evidence" value="ECO:0007669"/>
    <property type="project" value="InterPro"/>
</dbReference>
<dbReference type="InterPro" id="IPR008921">
    <property type="entry name" value="DNA_pol3_clamp-load_cplx_C"/>
</dbReference>
<proteinExistence type="inferred from homology"/>
<dbReference type="GO" id="GO:0003689">
    <property type="term" value="F:DNA clamp loader activity"/>
    <property type="evidence" value="ECO:0007669"/>
    <property type="project" value="InterPro"/>
</dbReference>
<evidence type="ECO:0000313" key="13">
    <source>
        <dbReference type="EMBL" id="KAF6039429.1"/>
    </source>
</evidence>
<evidence type="ECO:0000256" key="1">
    <source>
        <dbReference type="ARBA" id="ARBA00004123"/>
    </source>
</evidence>
<dbReference type="PANTHER" id="PTHR23389">
    <property type="entry name" value="CHROMOSOME TRANSMISSION FIDELITY FACTOR 18"/>
    <property type="match status" value="1"/>
</dbReference>
<keyword evidence="6" id="KW-0539">Nucleus</keyword>
<comment type="function">
    <text evidence="7">Subunit of the replication factor C (RFC) complex which acts during elongation of primed DNA templates by DNA polymerases delta and epsilon, and is necessary for ATP-dependent loading of proliferating cell nuclear antigen (PCNA) onto primed DNA. This subunit binds to the primer-template junction. Binds the PO-B transcription element as well as other GA rich DNA sequences. Can bind single- or double-stranded DNA.</text>
</comment>
<dbReference type="GO" id="GO:0006281">
    <property type="term" value="P:DNA repair"/>
    <property type="evidence" value="ECO:0007669"/>
    <property type="project" value="InterPro"/>
</dbReference>
<dbReference type="Gene3D" id="1.20.272.10">
    <property type="match status" value="1"/>
</dbReference>
<keyword evidence="3" id="KW-0235">DNA replication</keyword>
<dbReference type="SUPFAM" id="SSF52540">
    <property type="entry name" value="P-loop containing nucleoside triphosphate hydrolases"/>
    <property type="match status" value="1"/>
</dbReference>
<dbReference type="InterPro" id="IPR013725">
    <property type="entry name" value="DNA_replication_fac_RFC1_C"/>
</dbReference>
<reference evidence="13" key="1">
    <citation type="submission" date="2020-06" db="EMBL/GenBank/DDBJ databases">
        <title>Draft genome of Bugula neritina, a colonial animal packing powerful symbionts and potential medicines.</title>
        <authorList>
            <person name="Rayko M."/>
        </authorList>
    </citation>
    <scope>NUCLEOTIDE SEQUENCE [LARGE SCALE GENOMIC DNA]</scope>
    <source>
        <strain evidence="13">Kwan_BN1</strain>
    </source>
</reference>
<evidence type="ECO:0000256" key="8">
    <source>
        <dbReference type="ARBA" id="ARBA00064311"/>
    </source>
</evidence>
<feature type="compositionally biased region" description="Basic and acidic residues" evidence="11">
    <location>
        <begin position="515"/>
        <end position="536"/>
    </location>
</feature>
<dbReference type="InterPro" id="IPR012178">
    <property type="entry name" value="RFC1"/>
</dbReference>
<dbReference type="GO" id="GO:0005663">
    <property type="term" value="C:DNA replication factor C complex"/>
    <property type="evidence" value="ECO:0007669"/>
    <property type="project" value="InterPro"/>
</dbReference>
<dbReference type="Gene3D" id="3.40.50.300">
    <property type="entry name" value="P-loop containing nucleotide triphosphate hydrolases"/>
    <property type="match status" value="1"/>
</dbReference>
<feature type="compositionally biased region" description="Basic residues" evidence="11">
    <location>
        <begin position="542"/>
        <end position="554"/>
    </location>
</feature>
<dbReference type="PANTHER" id="PTHR23389:SF6">
    <property type="entry name" value="REPLICATION FACTOR C SUBUNIT 1"/>
    <property type="match status" value="1"/>
</dbReference>